<dbReference type="Proteomes" id="UP000828390">
    <property type="component" value="Unassembled WGS sequence"/>
</dbReference>
<reference evidence="1" key="1">
    <citation type="journal article" date="2019" name="bioRxiv">
        <title>The Genome of the Zebra Mussel, Dreissena polymorpha: A Resource for Invasive Species Research.</title>
        <authorList>
            <person name="McCartney M.A."/>
            <person name="Auch B."/>
            <person name="Kono T."/>
            <person name="Mallez S."/>
            <person name="Zhang Y."/>
            <person name="Obille A."/>
            <person name="Becker A."/>
            <person name="Abrahante J.E."/>
            <person name="Garbe J."/>
            <person name="Badalamenti J.P."/>
            <person name="Herman A."/>
            <person name="Mangelson H."/>
            <person name="Liachko I."/>
            <person name="Sullivan S."/>
            <person name="Sone E.D."/>
            <person name="Koren S."/>
            <person name="Silverstein K.A.T."/>
            <person name="Beckman K.B."/>
            <person name="Gohl D.M."/>
        </authorList>
    </citation>
    <scope>NUCLEOTIDE SEQUENCE</scope>
    <source>
        <strain evidence="1">Duluth1</strain>
        <tissue evidence="1">Whole animal</tissue>
    </source>
</reference>
<comment type="caution">
    <text evidence="1">The sequence shown here is derived from an EMBL/GenBank/DDBJ whole genome shotgun (WGS) entry which is preliminary data.</text>
</comment>
<proteinExistence type="predicted"/>
<dbReference type="EMBL" id="JAIWYP010000007">
    <property type="protein sequence ID" value="KAH3797985.1"/>
    <property type="molecule type" value="Genomic_DNA"/>
</dbReference>
<keyword evidence="2" id="KW-1185">Reference proteome</keyword>
<sequence length="66" mass="7035">MEMAGVKTQHAQTFQQNGIAQRSFEAGGQRGGAMVMGGEGLSWTEAPGVSDWCCCHVNSITMLMLT</sequence>
<evidence type="ECO:0000313" key="1">
    <source>
        <dbReference type="EMBL" id="KAH3797985.1"/>
    </source>
</evidence>
<protein>
    <submittedName>
        <fullName evidence="1">Uncharacterized protein</fullName>
    </submittedName>
</protein>
<dbReference type="AlphaFoldDB" id="A0A9D4FK83"/>
<gene>
    <name evidence="1" type="ORF">DPMN_151575</name>
</gene>
<evidence type="ECO:0000313" key="2">
    <source>
        <dbReference type="Proteomes" id="UP000828390"/>
    </source>
</evidence>
<organism evidence="1 2">
    <name type="scientific">Dreissena polymorpha</name>
    <name type="common">Zebra mussel</name>
    <name type="synonym">Mytilus polymorpha</name>
    <dbReference type="NCBI Taxonomy" id="45954"/>
    <lineage>
        <taxon>Eukaryota</taxon>
        <taxon>Metazoa</taxon>
        <taxon>Spiralia</taxon>
        <taxon>Lophotrochozoa</taxon>
        <taxon>Mollusca</taxon>
        <taxon>Bivalvia</taxon>
        <taxon>Autobranchia</taxon>
        <taxon>Heteroconchia</taxon>
        <taxon>Euheterodonta</taxon>
        <taxon>Imparidentia</taxon>
        <taxon>Neoheterodontei</taxon>
        <taxon>Myida</taxon>
        <taxon>Dreissenoidea</taxon>
        <taxon>Dreissenidae</taxon>
        <taxon>Dreissena</taxon>
    </lineage>
</organism>
<name>A0A9D4FK83_DREPO</name>
<accession>A0A9D4FK83</accession>
<reference evidence="1" key="2">
    <citation type="submission" date="2020-11" db="EMBL/GenBank/DDBJ databases">
        <authorList>
            <person name="McCartney M.A."/>
            <person name="Auch B."/>
            <person name="Kono T."/>
            <person name="Mallez S."/>
            <person name="Becker A."/>
            <person name="Gohl D.M."/>
            <person name="Silverstein K.A.T."/>
            <person name="Koren S."/>
            <person name="Bechman K.B."/>
            <person name="Herman A."/>
            <person name="Abrahante J.E."/>
            <person name="Garbe J."/>
        </authorList>
    </citation>
    <scope>NUCLEOTIDE SEQUENCE</scope>
    <source>
        <strain evidence="1">Duluth1</strain>
        <tissue evidence="1">Whole animal</tissue>
    </source>
</reference>